<name>G4YGC5_PHYSP</name>
<gene>
    <name evidence="4" type="ORF">PHYSODRAFT_294372</name>
</gene>
<dbReference type="Pfam" id="PF13646">
    <property type="entry name" value="HEAT_2"/>
    <property type="match status" value="1"/>
</dbReference>
<dbReference type="PROSITE" id="PS50011">
    <property type="entry name" value="PROTEIN_KINASE_DOM"/>
    <property type="match status" value="1"/>
</dbReference>
<dbReference type="SUPFAM" id="SSF56112">
    <property type="entry name" value="Protein kinase-like (PK-like)"/>
    <property type="match status" value="1"/>
</dbReference>
<feature type="region of interest" description="Disordered" evidence="2">
    <location>
        <begin position="388"/>
        <end position="437"/>
    </location>
</feature>
<evidence type="ECO:0000259" key="3">
    <source>
        <dbReference type="PROSITE" id="PS50011"/>
    </source>
</evidence>
<accession>G4YGC5</accession>
<dbReference type="KEGG" id="psoj:PHYSODRAFT_294372"/>
<proteinExistence type="predicted"/>
<dbReference type="SMR" id="G4YGC5"/>
<feature type="region of interest" description="Disordered" evidence="2">
    <location>
        <begin position="1012"/>
        <end position="1032"/>
    </location>
</feature>
<dbReference type="GeneID" id="20641087"/>
<dbReference type="GO" id="GO:0005524">
    <property type="term" value="F:ATP binding"/>
    <property type="evidence" value="ECO:0007669"/>
    <property type="project" value="InterPro"/>
</dbReference>
<dbReference type="Proteomes" id="UP000002640">
    <property type="component" value="Unassembled WGS sequence"/>
</dbReference>
<evidence type="ECO:0000256" key="2">
    <source>
        <dbReference type="SAM" id="MobiDB-lite"/>
    </source>
</evidence>
<dbReference type="InterPro" id="IPR016024">
    <property type="entry name" value="ARM-type_fold"/>
</dbReference>
<dbReference type="InterPro" id="IPR000719">
    <property type="entry name" value="Prot_kinase_dom"/>
</dbReference>
<dbReference type="SUPFAM" id="SSF48371">
    <property type="entry name" value="ARM repeat"/>
    <property type="match status" value="1"/>
</dbReference>
<organism evidence="4 5">
    <name type="scientific">Phytophthora sojae (strain P6497)</name>
    <name type="common">Soybean stem and root rot agent</name>
    <name type="synonym">Phytophthora megasperma f. sp. glycines</name>
    <dbReference type="NCBI Taxonomy" id="1094619"/>
    <lineage>
        <taxon>Eukaryota</taxon>
        <taxon>Sar</taxon>
        <taxon>Stramenopiles</taxon>
        <taxon>Oomycota</taxon>
        <taxon>Peronosporomycetes</taxon>
        <taxon>Peronosporales</taxon>
        <taxon>Peronosporaceae</taxon>
        <taxon>Phytophthora</taxon>
    </lineage>
</organism>
<dbReference type="PANTHER" id="PTHR23315:SF7">
    <property type="entry name" value="U-BOX DOMAIN-CONTAINING PROTEIN 4"/>
    <property type="match status" value="1"/>
</dbReference>
<feature type="repeat" description="ARM" evidence="1">
    <location>
        <begin position="616"/>
        <end position="658"/>
    </location>
</feature>
<evidence type="ECO:0000313" key="5">
    <source>
        <dbReference type="Proteomes" id="UP000002640"/>
    </source>
</evidence>
<dbReference type="PROSITE" id="PS50176">
    <property type="entry name" value="ARM_REPEAT"/>
    <property type="match status" value="3"/>
</dbReference>
<dbReference type="Gene3D" id="1.10.510.10">
    <property type="entry name" value="Transferase(Phosphotransferase) domain 1"/>
    <property type="match status" value="1"/>
</dbReference>
<sequence>MVSVAHLLVPGRTLSVPQALATCEQQCAHMREAQPACQHLHSRLVDIFDTIHRRSSVGNPHHPEVLMKFAILVSSFVDFLERYDGQSLVYRVIKQPSIVDELREINEKIGEVFNSVGMVTTMSWKEQFGEDIGVLKEVLAAMARDGSVVSRELKGARAREEALLMLKFELEQREEQHGEDLVLLIRTMMETVGEASSATLSAWFVPLYCLEVEVDPFARGSFGSVHRGVWGWGVAVVVKRVQIDDMKIGEGVQRKIAREVGKMYELNHPNLIKMHGASHVGSPPYLRAPECLRWQPTFASDVYSLGMCIIAAEIGQSPFALLSDDDVRDNLRRGEIPGKPDSMAANAWELVVSMTKANPTERVSLGTVIDRLQVLARVNSAELSPMQPVVHLSASQEGSRLDADSEDDEGRVSSDQESSSSFDWSGAQSPVSSPVLPSDNFSVSTGLSTLTKGSFEEQESTLMRLIQACLDPEQRRVLEESNGFPVLVEMCKYGSTAFIQVCALGCLGWCTELDCSFPESEFEDLQEHVCNSNSQDYSDFAADLRHTSASAKRKAVIYCACVAEARGSEALQDAGVVAPLVALLSHSDEAVALWAMNAVGNMADNDAMKDAFAREGAIASLLELIKTGTNDQAALAAYALGRLASDHDGNNAAIVGSGAISCLIELLSGDTDTQKNFAAFALEILAEGDNEANWSLMANGGAIPALIDLLRTGTSIQKSHAANTLGSLANSDENCVRIARKRVIPDLVSLFQRGTPNQKERAVGALHFLSRNAEDSERMVDSGAIAVLVGSLESGTAEQREHALVALGGLASNKTENGEAIVENGAIHQLKEILRTGTEVEQGIAAFTLGLLSNVSNTIRQTIADAEAMRRLAQLLPTVSGEEKDQVMSAVCFLTDHGNGDLQAITSETIVPHLVEFVKKRCPNHESFAATVLGRFASDESFRSLIGAEGGIPPLVKLLRTGNAANKEKAAIALGRLAVGNSMNKSEMAISFLKNLCRTGSRQLKRSAATALAELEGGSEPRPRQTRRRVGA</sequence>
<dbReference type="OMA" id="ATNTECT"/>
<protein>
    <recommendedName>
        <fullName evidence="3">Protein kinase domain-containing protein</fullName>
    </recommendedName>
</protein>
<evidence type="ECO:0000256" key="1">
    <source>
        <dbReference type="PROSITE-ProRule" id="PRU00259"/>
    </source>
</evidence>
<dbReference type="GO" id="GO:0004672">
    <property type="term" value="F:protein kinase activity"/>
    <property type="evidence" value="ECO:0007669"/>
    <property type="project" value="InterPro"/>
</dbReference>
<feature type="repeat" description="ARM" evidence="1">
    <location>
        <begin position="742"/>
        <end position="784"/>
    </location>
</feature>
<keyword evidence="5" id="KW-1185">Reference proteome</keyword>
<dbReference type="EMBL" id="JH159151">
    <property type="protein sequence ID" value="EGZ29038.1"/>
    <property type="molecule type" value="Genomic_DNA"/>
</dbReference>
<feature type="domain" description="Protein kinase" evidence="3">
    <location>
        <begin position="51"/>
        <end position="375"/>
    </location>
</feature>
<dbReference type="Gene3D" id="3.30.200.20">
    <property type="entry name" value="Phosphorylase Kinase, domain 1"/>
    <property type="match status" value="1"/>
</dbReference>
<dbReference type="RefSeq" id="XP_009516313.1">
    <property type="nucleotide sequence ID" value="XM_009518018.1"/>
</dbReference>
<dbReference type="InterPro" id="IPR011009">
    <property type="entry name" value="Kinase-like_dom_sf"/>
</dbReference>
<dbReference type="Gene3D" id="1.25.10.10">
    <property type="entry name" value="Leucine-rich Repeat Variant"/>
    <property type="match status" value="3"/>
</dbReference>
<dbReference type="InterPro" id="IPR000225">
    <property type="entry name" value="Armadillo"/>
</dbReference>
<dbReference type="AlphaFoldDB" id="G4YGC5"/>
<feature type="repeat" description="ARM" evidence="1">
    <location>
        <begin position="575"/>
        <end position="617"/>
    </location>
</feature>
<evidence type="ECO:0000313" key="4">
    <source>
        <dbReference type="EMBL" id="EGZ29038.1"/>
    </source>
</evidence>
<feature type="compositionally biased region" description="Low complexity" evidence="2">
    <location>
        <begin position="413"/>
        <end position="425"/>
    </location>
</feature>
<reference evidence="4 5" key="1">
    <citation type="journal article" date="2006" name="Science">
        <title>Phytophthora genome sequences uncover evolutionary origins and mechanisms of pathogenesis.</title>
        <authorList>
            <person name="Tyler B.M."/>
            <person name="Tripathy S."/>
            <person name="Zhang X."/>
            <person name="Dehal P."/>
            <person name="Jiang R.H."/>
            <person name="Aerts A."/>
            <person name="Arredondo F.D."/>
            <person name="Baxter L."/>
            <person name="Bensasson D."/>
            <person name="Beynon J.L."/>
            <person name="Chapman J."/>
            <person name="Damasceno C.M."/>
            <person name="Dorrance A.E."/>
            <person name="Dou D."/>
            <person name="Dickerman A.W."/>
            <person name="Dubchak I.L."/>
            <person name="Garbelotto M."/>
            <person name="Gijzen M."/>
            <person name="Gordon S.G."/>
            <person name="Govers F."/>
            <person name="Grunwald N.J."/>
            <person name="Huang W."/>
            <person name="Ivors K.L."/>
            <person name="Jones R.W."/>
            <person name="Kamoun S."/>
            <person name="Krampis K."/>
            <person name="Lamour K.H."/>
            <person name="Lee M.K."/>
            <person name="McDonald W.H."/>
            <person name="Medina M."/>
            <person name="Meijer H.J."/>
            <person name="Nordberg E.K."/>
            <person name="Maclean D.J."/>
            <person name="Ospina-Giraldo M.D."/>
            <person name="Morris P.F."/>
            <person name="Phuntumart V."/>
            <person name="Putnam N.H."/>
            <person name="Rash S."/>
            <person name="Rose J.K."/>
            <person name="Sakihama Y."/>
            <person name="Salamov A.A."/>
            <person name="Savidor A."/>
            <person name="Scheuring C.F."/>
            <person name="Smith B.M."/>
            <person name="Sobral B.W."/>
            <person name="Terry A."/>
            <person name="Torto-Alalibo T.A."/>
            <person name="Win J."/>
            <person name="Xu Z."/>
            <person name="Zhang H."/>
            <person name="Grigoriev I.V."/>
            <person name="Rokhsar D.S."/>
            <person name="Boore J.L."/>
        </authorList>
    </citation>
    <scope>NUCLEOTIDE SEQUENCE [LARGE SCALE GENOMIC DNA]</scope>
    <source>
        <strain evidence="4 5">P6497</strain>
    </source>
</reference>
<dbReference type="InParanoid" id="G4YGC5"/>
<dbReference type="PANTHER" id="PTHR23315">
    <property type="entry name" value="U BOX DOMAIN-CONTAINING"/>
    <property type="match status" value="1"/>
</dbReference>
<dbReference type="SMART" id="SM00185">
    <property type="entry name" value="ARM"/>
    <property type="match status" value="10"/>
</dbReference>
<dbReference type="InterPro" id="IPR011989">
    <property type="entry name" value="ARM-like"/>
</dbReference>